<dbReference type="EC" id="1.11.1.-" evidence="1"/>
<dbReference type="AlphaFoldDB" id="A4HQN8"/>
<reference evidence="1" key="1">
    <citation type="submission" date="2007-03" db="EMBL/GenBank/DDBJ databases">
        <title>Genes from the basidiomycete Nidula niveotomentosa.</title>
        <authorList>
            <person name="Taupp D.E."/>
        </authorList>
    </citation>
    <scope>NUCLEOTIDE SEQUENCE</scope>
</reference>
<gene>
    <name evidence="1" type="primary">cat c</name>
</gene>
<proteinExistence type="evidence at transcript level"/>
<dbReference type="EMBL" id="AM497807">
    <property type="protein sequence ID" value="CAM82766.1"/>
    <property type="molecule type" value="mRNA"/>
</dbReference>
<evidence type="ECO:0000313" key="1">
    <source>
        <dbReference type="EMBL" id="CAM82766.1"/>
    </source>
</evidence>
<feature type="non-terminal residue" evidence="1">
    <location>
        <position position="1"/>
    </location>
</feature>
<organism evidence="1">
    <name type="scientific">Nidula niveotomentosa</name>
    <dbReference type="NCBI Taxonomy" id="380643"/>
    <lineage>
        <taxon>Eukaryota</taxon>
        <taxon>Fungi</taxon>
        <taxon>Dikarya</taxon>
        <taxon>Basidiomycota</taxon>
        <taxon>Agaricomycotina</taxon>
        <taxon>Agaricomycetes</taxon>
        <taxon>Agaricomycetidae</taxon>
        <taxon>Agaricales</taxon>
        <taxon>Agaricineae</taxon>
        <taxon>Nidulariaceae</taxon>
        <taxon>Nidula</taxon>
    </lineage>
</organism>
<feature type="non-terminal residue" evidence="1">
    <location>
        <position position="110"/>
    </location>
</feature>
<accession>A4HQN8</accession>
<name>A4HQN8_9AGAR</name>
<dbReference type="GO" id="GO:0004601">
    <property type="term" value="F:peroxidase activity"/>
    <property type="evidence" value="ECO:0007669"/>
    <property type="project" value="UniProtKB-KW"/>
</dbReference>
<keyword evidence="1" id="KW-0560">Oxidoreductase</keyword>
<keyword evidence="1" id="KW-0575">Peroxidase</keyword>
<sequence length="110" mass="11779">PPGQVRFPGCVVPHLAPQCARLLKVQLGDFTQISPGTADEILMLGLTLCITDARVDGGLLATIRERLNRALVVGAVALADKGSGTITLEVGNRNNRSIDRKPRVPRRTTL</sequence>
<protein>
    <submittedName>
        <fullName evidence="1">Putative heat-induced catalase c</fullName>
        <ecNumber evidence="1">1.11.1.-</ecNumber>
    </submittedName>
</protein>